<evidence type="ECO:0000259" key="1">
    <source>
        <dbReference type="Pfam" id="PF01575"/>
    </source>
</evidence>
<feature type="domain" description="MaoC-like" evidence="1">
    <location>
        <begin position="22"/>
        <end position="132"/>
    </location>
</feature>
<proteinExistence type="predicted"/>
<dbReference type="KEGG" id="boz:DBV39_00710"/>
<organism evidence="2 3">
    <name type="scientific">Orrella marina</name>
    <dbReference type="NCBI Taxonomy" id="2163011"/>
    <lineage>
        <taxon>Bacteria</taxon>
        <taxon>Pseudomonadati</taxon>
        <taxon>Pseudomonadota</taxon>
        <taxon>Betaproteobacteria</taxon>
        <taxon>Burkholderiales</taxon>
        <taxon>Alcaligenaceae</taxon>
        <taxon>Orrella</taxon>
    </lineage>
</organism>
<dbReference type="Gene3D" id="3.10.129.10">
    <property type="entry name" value="Hotdog Thioesterase"/>
    <property type="match status" value="1"/>
</dbReference>
<dbReference type="RefSeq" id="WP_108619919.1">
    <property type="nucleotide sequence ID" value="NZ_CP028901.1"/>
</dbReference>
<dbReference type="PANTHER" id="PTHR43664">
    <property type="entry name" value="MONOAMINE OXIDASE-RELATED"/>
    <property type="match status" value="1"/>
</dbReference>
<accession>A0A2R4XF98</accession>
<dbReference type="EMBL" id="CP028901">
    <property type="protein sequence ID" value="AWB32478.1"/>
    <property type="molecule type" value="Genomic_DNA"/>
</dbReference>
<reference evidence="2 3" key="1">
    <citation type="submission" date="2018-04" db="EMBL/GenBank/DDBJ databases">
        <title>Bordetella sp. HZ20 isolated from seawater.</title>
        <authorList>
            <person name="Sun C."/>
        </authorList>
    </citation>
    <scope>NUCLEOTIDE SEQUENCE [LARGE SCALE GENOMIC DNA]</scope>
    <source>
        <strain evidence="2 3">HZ20</strain>
    </source>
</reference>
<gene>
    <name evidence="2" type="ORF">DBV39_00710</name>
</gene>
<dbReference type="InterPro" id="IPR052342">
    <property type="entry name" value="MCH/BMMD"/>
</dbReference>
<dbReference type="AlphaFoldDB" id="A0A2R4XF98"/>
<evidence type="ECO:0000313" key="2">
    <source>
        <dbReference type="EMBL" id="AWB32478.1"/>
    </source>
</evidence>
<dbReference type="InterPro" id="IPR029069">
    <property type="entry name" value="HotDog_dom_sf"/>
</dbReference>
<dbReference type="PANTHER" id="PTHR43664:SF1">
    <property type="entry name" value="BETA-METHYLMALYL-COA DEHYDRATASE"/>
    <property type="match status" value="1"/>
</dbReference>
<dbReference type="Proteomes" id="UP000244571">
    <property type="component" value="Chromosome"/>
</dbReference>
<dbReference type="InterPro" id="IPR002539">
    <property type="entry name" value="MaoC-like_dom"/>
</dbReference>
<protein>
    <submittedName>
        <fullName evidence="2">Dehydratase</fullName>
    </submittedName>
</protein>
<name>A0A2R4XF98_9BURK</name>
<keyword evidence="3" id="KW-1185">Reference proteome</keyword>
<dbReference type="Pfam" id="PF01575">
    <property type="entry name" value="MaoC_dehydratas"/>
    <property type="match status" value="1"/>
</dbReference>
<sequence>MPTSHPIHALCEQRYFEDFVVGEVFNNPSRTMTDAIFAAFQLASGDNHPIHYDVEFCRAHGMPHMLAHGFQVVIQTAAGAGLFPHMVEESLKAFLEQSSKFLNPVYVGDTLYSSLQVSELIPGRTTGVLVMKTTVRNQRDEVVLEGEHRYLLRKRNPTQ</sequence>
<dbReference type="SUPFAM" id="SSF54637">
    <property type="entry name" value="Thioesterase/thiol ester dehydrase-isomerase"/>
    <property type="match status" value="1"/>
</dbReference>
<dbReference type="OrthoDB" id="9800237at2"/>
<dbReference type="CDD" id="cd03441">
    <property type="entry name" value="R_hydratase_like"/>
    <property type="match status" value="1"/>
</dbReference>
<evidence type="ECO:0000313" key="3">
    <source>
        <dbReference type="Proteomes" id="UP000244571"/>
    </source>
</evidence>